<proteinExistence type="predicted"/>
<evidence type="ECO:0008006" key="3">
    <source>
        <dbReference type="Google" id="ProtNLM"/>
    </source>
</evidence>
<comment type="caution">
    <text evidence="2">The sequence shown here is derived from an EMBL/GenBank/DDBJ whole genome shotgun (WGS) entry which is preliminary data.</text>
</comment>
<dbReference type="EMBL" id="CBSW010000190">
    <property type="protein sequence ID" value="CDG97491.1"/>
    <property type="molecule type" value="Genomic_DNA"/>
</dbReference>
<feature type="transmembrane region" description="Helical" evidence="1">
    <location>
        <begin position="103"/>
        <end position="121"/>
    </location>
</feature>
<sequence>MLNTFPNRGNMRFLANFISPLDARIVLGRMLSEGINAELIDENVVWNNYMYSQALGSVKLLVHNSDIEQAKNVITQIDRGCYQLDDSSENSSVSKNNVTDNTLNTFLSIALFLITGIAIPFKSSYFC</sequence>
<gene>
    <name evidence="2" type="ORF">XBP1_270031</name>
</gene>
<dbReference type="AlphaFoldDB" id="A0A077N5Q8"/>
<keyword evidence="1" id="KW-1133">Transmembrane helix</keyword>
<dbReference type="HOGENOM" id="CLU_130977_1_0_6"/>
<name>A0A077N5Q8_XENBV</name>
<organism evidence="2">
    <name type="scientific">Xenorhabdus bovienii str. puntauvense</name>
    <dbReference type="NCBI Taxonomy" id="1398201"/>
    <lineage>
        <taxon>Bacteria</taxon>
        <taxon>Pseudomonadati</taxon>
        <taxon>Pseudomonadota</taxon>
        <taxon>Gammaproteobacteria</taxon>
        <taxon>Enterobacterales</taxon>
        <taxon>Morganellaceae</taxon>
        <taxon>Xenorhabdus</taxon>
    </lineage>
</organism>
<evidence type="ECO:0000313" key="2">
    <source>
        <dbReference type="EMBL" id="CDG97491.1"/>
    </source>
</evidence>
<keyword evidence="1" id="KW-0812">Transmembrane</keyword>
<evidence type="ECO:0000256" key="1">
    <source>
        <dbReference type="SAM" id="Phobius"/>
    </source>
</evidence>
<accession>A0A077N5Q8</accession>
<keyword evidence="1" id="KW-0472">Membrane</keyword>
<reference evidence="2" key="1">
    <citation type="submission" date="2013-07" db="EMBL/GenBank/DDBJ databases">
        <title>Sub-species coevolution in mutualistic symbiosis.</title>
        <authorList>
            <person name="Murfin K."/>
            <person name="Klassen J."/>
            <person name="Lee M."/>
            <person name="Forst S."/>
            <person name="Stock P."/>
            <person name="Goodrich-Blair H."/>
        </authorList>
    </citation>
    <scope>NUCLEOTIDE SEQUENCE [LARGE SCALE GENOMIC DNA]</scope>
    <source>
        <strain evidence="2">Puntauvense</strain>
    </source>
</reference>
<dbReference type="RefSeq" id="WP_038206621.1">
    <property type="nucleotide sequence ID" value="NZ_CAWLWN010000026.1"/>
</dbReference>
<protein>
    <recommendedName>
        <fullName evidence="3">DUF2007 domain-containing protein</fullName>
    </recommendedName>
</protein>
<dbReference type="Proteomes" id="UP000028511">
    <property type="component" value="Unassembled WGS sequence"/>
</dbReference>